<organism evidence="1 2">
    <name type="scientific">Sinomonas flava</name>
    <dbReference type="NCBI Taxonomy" id="496857"/>
    <lineage>
        <taxon>Bacteria</taxon>
        <taxon>Bacillati</taxon>
        <taxon>Actinomycetota</taxon>
        <taxon>Actinomycetes</taxon>
        <taxon>Micrococcales</taxon>
        <taxon>Micrococcaceae</taxon>
        <taxon>Sinomonas</taxon>
    </lineage>
</organism>
<evidence type="ECO:0000313" key="2">
    <source>
        <dbReference type="Proteomes" id="UP001500432"/>
    </source>
</evidence>
<proteinExistence type="predicted"/>
<evidence type="ECO:0000313" key="1">
    <source>
        <dbReference type="EMBL" id="GAA2201267.1"/>
    </source>
</evidence>
<reference evidence="1 2" key="1">
    <citation type="journal article" date="2019" name="Int. J. Syst. Evol. Microbiol.">
        <title>The Global Catalogue of Microorganisms (GCM) 10K type strain sequencing project: providing services to taxonomists for standard genome sequencing and annotation.</title>
        <authorList>
            <consortium name="The Broad Institute Genomics Platform"/>
            <consortium name="The Broad Institute Genome Sequencing Center for Infectious Disease"/>
            <person name="Wu L."/>
            <person name="Ma J."/>
        </authorList>
    </citation>
    <scope>NUCLEOTIDE SEQUENCE [LARGE SCALE GENOMIC DNA]</scope>
    <source>
        <strain evidence="1 2">JCM 16034</strain>
    </source>
</reference>
<gene>
    <name evidence="1" type="ORF">GCM10009849_25040</name>
</gene>
<dbReference type="Proteomes" id="UP001500432">
    <property type="component" value="Unassembled WGS sequence"/>
</dbReference>
<name>A0ABN3BWQ8_9MICC</name>
<sequence length="123" mass="12670">MACAPFVPTAPCTTYVSVSGREDGGDLPWMTSGAITAKLESVDTALYLTVVTPCGPLNGAVTQSGSTFTAGAIAVGASGCVSSQQASHQGLLIEFLKKPFAAAYNDGHLTWTNEKGSLVFEPR</sequence>
<dbReference type="EMBL" id="BAAAQW010000006">
    <property type="protein sequence ID" value="GAA2201267.1"/>
    <property type="molecule type" value="Genomic_DNA"/>
</dbReference>
<comment type="caution">
    <text evidence="1">The sequence shown here is derived from an EMBL/GenBank/DDBJ whole genome shotgun (WGS) entry which is preliminary data.</text>
</comment>
<evidence type="ECO:0008006" key="3">
    <source>
        <dbReference type="Google" id="ProtNLM"/>
    </source>
</evidence>
<keyword evidence="2" id="KW-1185">Reference proteome</keyword>
<protein>
    <recommendedName>
        <fullName evidence="3">META domain-containing protein</fullName>
    </recommendedName>
</protein>
<accession>A0ABN3BWQ8</accession>